<dbReference type="EMBL" id="ML213512">
    <property type="protein sequence ID" value="TFK51128.1"/>
    <property type="molecule type" value="Genomic_DNA"/>
</dbReference>
<sequence>MSRKLSPRPLSAKPSPPDIVTYRYEGEMVYVPPAQNHQDAIRLARSEFGEPLRHVFDRQISFSVNSVVHHETRSVRISPLSWPTVMSTLSRYEIIDVIVQPCIDVDCPPEYPVTQDEKSDLKSSVYLEPPSPKSSRRSLSRSPSPDHDGTVETSKTRSWFGKLKP</sequence>
<organism evidence="2 3">
    <name type="scientific">Heliocybe sulcata</name>
    <dbReference type="NCBI Taxonomy" id="5364"/>
    <lineage>
        <taxon>Eukaryota</taxon>
        <taxon>Fungi</taxon>
        <taxon>Dikarya</taxon>
        <taxon>Basidiomycota</taxon>
        <taxon>Agaricomycotina</taxon>
        <taxon>Agaricomycetes</taxon>
        <taxon>Gloeophyllales</taxon>
        <taxon>Gloeophyllaceae</taxon>
        <taxon>Heliocybe</taxon>
    </lineage>
</organism>
<name>A0A5C3N4Q7_9AGAM</name>
<accession>A0A5C3N4Q7</accession>
<gene>
    <name evidence="2" type="ORF">OE88DRAFT_1808611</name>
</gene>
<feature type="region of interest" description="Disordered" evidence="1">
    <location>
        <begin position="113"/>
        <end position="165"/>
    </location>
</feature>
<dbReference type="AlphaFoldDB" id="A0A5C3N4Q7"/>
<dbReference type="OrthoDB" id="3198848at2759"/>
<evidence type="ECO:0000313" key="2">
    <source>
        <dbReference type="EMBL" id="TFK51128.1"/>
    </source>
</evidence>
<evidence type="ECO:0000313" key="3">
    <source>
        <dbReference type="Proteomes" id="UP000305948"/>
    </source>
</evidence>
<keyword evidence="3" id="KW-1185">Reference proteome</keyword>
<evidence type="ECO:0000256" key="1">
    <source>
        <dbReference type="SAM" id="MobiDB-lite"/>
    </source>
</evidence>
<reference evidence="2 3" key="1">
    <citation type="journal article" date="2019" name="Nat. Ecol. Evol.">
        <title>Megaphylogeny resolves global patterns of mushroom evolution.</title>
        <authorList>
            <person name="Varga T."/>
            <person name="Krizsan K."/>
            <person name="Foldi C."/>
            <person name="Dima B."/>
            <person name="Sanchez-Garcia M."/>
            <person name="Sanchez-Ramirez S."/>
            <person name="Szollosi G.J."/>
            <person name="Szarkandi J.G."/>
            <person name="Papp V."/>
            <person name="Albert L."/>
            <person name="Andreopoulos W."/>
            <person name="Angelini C."/>
            <person name="Antonin V."/>
            <person name="Barry K.W."/>
            <person name="Bougher N.L."/>
            <person name="Buchanan P."/>
            <person name="Buyck B."/>
            <person name="Bense V."/>
            <person name="Catcheside P."/>
            <person name="Chovatia M."/>
            <person name="Cooper J."/>
            <person name="Damon W."/>
            <person name="Desjardin D."/>
            <person name="Finy P."/>
            <person name="Geml J."/>
            <person name="Haridas S."/>
            <person name="Hughes K."/>
            <person name="Justo A."/>
            <person name="Karasinski D."/>
            <person name="Kautmanova I."/>
            <person name="Kiss B."/>
            <person name="Kocsube S."/>
            <person name="Kotiranta H."/>
            <person name="LaButti K.M."/>
            <person name="Lechner B.E."/>
            <person name="Liimatainen K."/>
            <person name="Lipzen A."/>
            <person name="Lukacs Z."/>
            <person name="Mihaltcheva S."/>
            <person name="Morgado L.N."/>
            <person name="Niskanen T."/>
            <person name="Noordeloos M.E."/>
            <person name="Ohm R.A."/>
            <person name="Ortiz-Santana B."/>
            <person name="Ovrebo C."/>
            <person name="Racz N."/>
            <person name="Riley R."/>
            <person name="Savchenko A."/>
            <person name="Shiryaev A."/>
            <person name="Soop K."/>
            <person name="Spirin V."/>
            <person name="Szebenyi C."/>
            <person name="Tomsovsky M."/>
            <person name="Tulloss R.E."/>
            <person name="Uehling J."/>
            <person name="Grigoriev I.V."/>
            <person name="Vagvolgyi C."/>
            <person name="Papp T."/>
            <person name="Martin F.M."/>
            <person name="Miettinen O."/>
            <person name="Hibbett D.S."/>
            <person name="Nagy L.G."/>
        </authorList>
    </citation>
    <scope>NUCLEOTIDE SEQUENCE [LARGE SCALE GENOMIC DNA]</scope>
    <source>
        <strain evidence="2 3">OMC1185</strain>
    </source>
</reference>
<protein>
    <submittedName>
        <fullName evidence="2">Uncharacterized protein</fullName>
    </submittedName>
</protein>
<dbReference type="Proteomes" id="UP000305948">
    <property type="component" value="Unassembled WGS sequence"/>
</dbReference>
<proteinExistence type="predicted"/>